<feature type="binding site" evidence="9">
    <location>
        <position position="91"/>
    </location>
    <ligand>
        <name>substrate</name>
    </ligand>
</feature>
<dbReference type="InterPro" id="IPR014729">
    <property type="entry name" value="Rossmann-like_a/b/a_fold"/>
</dbReference>
<comment type="cofactor">
    <cofactor evidence="9">
        <name>Mg(2+)</name>
        <dbReference type="ChEBI" id="CHEBI:18420"/>
    </cofactor>
</comment>
<keyword evidence="7 9" id="KW-0173">Coenzyme A biosynthesis</keyword>
<dbReference type="AlphaFoldDB" id="A0A853A7F0"/>
<keyword evidence="5 9" id="KW-0067">ATP-binding</keyword>
<evidence type="ECO:0000256" key="4">
    <source>
        <dbReference type="ARBA" id="ARBA00022741"/>
    </source>
</evidence>
<evidence type="ECO:0000256" key="2">
    <source>
        <dbReference type="ARBA" id="ARBA00022679"/>
    </source>
</evidence>
<feature type="domain" description="Cytidyltransferase-like" evidence="10">
    <location>
        <begin position="9"/>
        <end position="135"/>
    </location>
</feature>
<dbReference type="Proteomes" id="UP000567795">
    <property type="component" value="Unassembled WGS sequence"/>
</dbReference>
<dbReference type="InterPro" id="IPR001980">
    <property type="entry name" value="PPAT"/>
</dbReference>
<comment type="catalytic activity">
    <reaction evidence="8 9">
        <text>(R)-4'-phosphopantetheine + ATP + H(+) = 3'-dephospho-CoA + diphosphate</text>
        <dbReference type="Rhea" id="RHEA:19801"/>
        <dbReference type="ChEBI" id="CHEBI:15378"/>
        <dbReference type="ChEBI" id="CHEBI:30616"/>
        <dbReference type="ChEBI" id="CHEBI:33019"/>
        <dbReference type="ChEBI" id="CHEBI:57328"/>
        <dbReference type="ChEBI" id="CHEBI:61723"/>
        <dbReference type="EC" id="2.7.7.3"/>
    </reaction>
</comment>
<evidence type="ECO:0000256" key="6">
    <source>
        <dbReference type="ARBA" id="ARBA00022842"/>
    </source>
</evidence>
<keyword evidence="4 9" id="KW-0547">Nucleotide-binding</keyword>
<dbReference type="PRINTS" id="PR01020">
    <property type="entry name" value="LPSBIOSNTHSS"/>
</dbReference>
<proteinExistence type="inferred from homology"/>
<feature type="binding site" evidence="9">
    <location>
        <begin position="92"/>
        <end position="94"/>
    </location>
    <ligand>
        <name>ATP</name>
        <dbReference type="ChEBI" id="CHEBI:30616"/>
    </ligand>
</feature>
<feature type="binding site" evidence="9">
    <location>
        <position position="13"/>
    </location>
    <ligand>
        <name>substrate</name>
    </ligand>
</feature>
<keyword evidence="3 9" id="KW-0548">Nucleotidyltransferase</keyword>
<dbReference type="HAMAP" id="MF_00151">
    <property type="entry name" value="PPAT_bact"/>
    <property type="match status" value="1"/>
</dbReference>
<evidence type="ECO:0000256" key="3">
    <source>
        <dbReference type="ARBA" id="ARBA00022695"/>
    </source>
</evidence>
<dbReference type="EMBL" id="JACBZD010000001">
    <property type="protein sequence ID" value="NYI06591.1"/>
    <property type="molecule type" value="Genomic_DNA"/>
</dbReference>
<dbReference type="Gene3D" id="3.40.50.620">
    <property type="entry name" value="HUPs"/>
    <property type="match status" value="1"/>
</dbReference>
<dbReference type="EC" id="2.7.7.3" evidence="9"/>
<accession>A0A853A7F0</accession>
<keyword evidence="1 9" id="KW-0963">Cytoplasm</keyword>
<feature type="binding site" evidence="9">
    <location>
        <position position="21"/>
    </location>
    <ligand>
        <name>ATP</name>
        <dbReference type="ChEBI" id="CHEBI:30616"/>
    </ligand>
</feature>
<protein>
    <recommendedName>
        <fullName evidence="9">Phosphopantetheine adenylyltransferase</fullName>
        <ecNumber evidence="9">2.7.7.3</ecNumber>
    </recommendedName>
    <alternativeName>
        <fullName evidence="9">Dephospho-CoA pyrophosphorylase</fullName>
    </alternativeName>
    <alternativeName>
        <fullName evidence="9">Pantetheine-phosphate adenylyltransferase</fullName>
        <shortName evidence="9">PPAT</shortName>
    </alternativeName>
</protein>
<feature type="binding site" evidence="9">
    <location>
        <begin position="13"/>
        <end position="14"/>
    </location>
    <ligand>
        <name>ATP</name>
        <dbReference type="ChEBI" id="CHEBI:30616"/>
    </ligand>
</feature>
<feature type="site" description="Transition state stabilizer" evidence="9">
    <location>
        <position position="21"/>
    </location>
</feature>
<comment type="subunit">
    <text evidence="9">Homohexamer.</text>
</comment>
<dbReference type="CDD" id="cd02163">
    <property type="entry name" value="PPAT"/>
    <property type="match status" value="1"/>
</dbReference>
<sequence length="163" mass="17854">MSGTVRRVVCPGSFDPVTNGHLDVFTRAARLFDEVRVAVLVNPDKRGLFPIEERIELIRMAVEGLDNVVVEAFGGLLVDYCRQHEVPVVLKGLRVAADFDYEQQMAGMNRHLTGVETLFLPTDPALSHISSSLVKVIASHGGDVSGLVPAHVGARLRQRLRDS</sequence>
<feature type="binding site" evidence="9">
    <location>
        <position position="102"/>
    </location>
    <ligand>
        <name>ATP</name>
        <dbReference type="ChEBI" id="CHEBI:30616"/>
    </ligand>
</feature>
<dbReference type="GO" id="GO:0015937">
    <property type="term" value="P:coenzyme A biosynthetic process"/>
    <property type="evidence" value="ECO:0007669"/>
    <property type="project" value="UniProtKB-UniRule"/>
</dbReference>
<keyword evidence="6 9" id="KW-0460">Magnesium</keyword>
<evidence type="ECO:0000259" key="10">
    <source>
        <dbReference type="Pfam" id="PF01467"/>
    </source>
</evidence>
<name>A0A853A7F0_9ACTN</name>
<dbReference type="GO" id="GO:0004595">
    <property type="term" value="F:pantetheine-phosphate adenylyltransferase activity"/>
    <property type="evidence" value="ECO:0007669"/>
    <property type="project" value="UniProtKB-UniRule"/>
</dbReference>
<comment type="subcellular location">
    <subcellularLocation>
        <location evidence="9">Cytoplasm</location>
    </subcellularLocation>
</comment>
<dbReference type="GO" id="GO:0005737">
    <property type="term" value="C:cytoplasm"/>
    <property type="evidence" value="ECO:0007669"/>
    <property type="project" value="UniProtKB-SubCell"/>
</dbReference>
<dbReference type="UniPathway" id="UPA00241">
    <property type="reaction ID" value="UER00355"/>
</dbReference>
<evidence type="ECO:0000256" key="8">
    <source>
        <dbReference type="ARBA" id="ARBA00029346"/>
    </source>
</evidence>
<keyword evidence="12" id="KW-1185">Reference proteome</keyword>
<dbReference type="PANTHER" id="PTHR21342">
    <property type="entry name" value="PHOSPHOPANTETHEINE ADENYLYLTRANSFERASE"/>
    <property type="match status" value="1"/>
</dbReference>
<feature type="binding site" evidence="9">
    <location>
        <begin position="126"/>
        <end position="132"/>
    </location>
    <ligand>
        <name>ATP</name>
        <dbReference type="ChEBI" id="CHEBI:30616"/>
    </ligand>
</feature>
<dbReference type="GO" id="GO:0005524">
    <property type="term" value="F:ATP binding"/>
    <property type="evidence" value="ECO:0007669"/>
    <property type="project" value="UniProtKB-KW"/>
</dbReference>
<comment type="pathway">
    <text evidence="9">Cofactor biosynthesis; coenzyme A biosynthesis; CoA from (R)-pantothenate: step 4/5.</text>
</comment>
<comment type="caution">
    <text evidence="11">The sequence shown here is derived from an EMBL/GenBank/DDBJ whole genome shotgun (WGS) entry which is preliminary data.</text>
</comment>
<keyword evidence="2 9" id="KW-0808">Transferase</keyword>
<feature type="binding site" evidence="9">
    <location>
        <position position="45"/>
    </location>
    <ligand>
        <name>substrate</name>
    </ligand>
</feature>
<evidence type="ECO:0000256" key="5">
    <source>
        <dbReference type="ARBA" id="ARBA00022840"/>
    </source>
</evidence>
<evidence type="ECO:0000256" key="7">
    <source>
        <dbReference type="ARBA" id="ARBA00022993"/>
    </source>
</evidence>
<evidence type="ECO:0000256" key="1">
    <source>
        <dbReference type="ARBA" id="ARBA00022490"/>
    </source>
</evidence>
<evidence type="ECO:0000256" key="9">
    <source>
        <dbReference type="HAMAP-Rule" id="MF_00151"/>
    </source>
</evidence>
<gene>
    <name evidence="9" type="primary">coaD</name>
    <name evidence="11" type="ORF">FHU37_003534</name>
</gene>
<dbReference type="NCBIfam" id="TIGR00125">
    <property type="entry name" value="cyt_tran_rel"/>
    <property type="match status" value="1"/>
</dbReference>
<dbReference type="NCBIfam" id="TIGR01510">
    <property type="entry name" value="coaD_prev_kdtB"/>
    <property type="match status" value="1"/>
</dbReference>
<evidence type="ECO:0000313" key="12">
    <source>
        <dbReference type="Proteomes" id="UP000567795"/>
    </source>
</evidence>
<comment type="similarity">
    <text evidence="9">Belongs to the bacterial CoaD family.</text>
</comment>
<comment type="function">
    <text evidence="9">Reversibly transfers an adenylyl group from ATP to 4'-phosphopantetheine, yielding dephospho-CoA (dPCoA) and pyrophosphate.</text>
</comment>
<feature type="binding site" evidence="9">
    <location>
        <position position="77"/>
    </location>
    <ligand>
        <name>substrate</name>
    </ligand>
</feature>
<organism evidence="11 12">
    <name type="scientific">Allostreptomyces psammosilenae</name>
    <dbReference type="NCBI Taxonomy" id="1892865"/>
    <lineage>
        <taxon>Bacteria</taxon>
        <taxon>Bacillati</taxon>
        <taxon>Actinomycetota</taxon>
        <taxon>Actinomycetes</taxon>
        <taxon>Kitasatosporales</taxon>
        <taxon>Streptomycetaceae</taxon>
        <taxon>Allostreptomyces</taxon>
    </lineage>
</organism>
<reference evidence="11 12" key="1">
    <citation type="submission" date="2020-07" db="EMBL/GenBank/DDBJ databases">
        <title>Sequencing the genomes of 1000 actinobacteria strains.</title>
        <authorList>
            <person name="Klenk H.-P."/>
        </authorList>
    </citation>
    <scope>NUCLEOTIDE SEQUENCE [LARGE SCALE GENOMIC DNA]</scope>
    <source>
        <strain evidence="11 12">DSM 42178</strain>
    </source>
</reference>
<dbReference type="SUPFAM" id="SSF52374">
    <property type="entry name" value="Nucleotidylyl transferase"/>
    <property type="match status" value="1"/>
</dbReference>
<dbReference type="Pfam" id="PF01467">
    <property type="entry name" value="CTP_transf_like"/>
    <property type="match status" value="1"/>
</dbReference>
<dbReference type="PANTHER" id="PTHR21342:SF1">
    <property type="entry name" value="PHOSPHOPANTETHEINE ADENYLYLTRANSFERASE"/>
    <property type="match status" value="1"/>
</dbReference>
<dbReference type="InterPro" id="IPR004821">
    <property type="entry name" value="Cyt_trans-like"/>
</dbReference>
<evidence type="ECO:0000313" key="11">
    <source>
        <dbReference type="EMBL" id="NYI06591.1"/>
    </source>
</evidence>